<dbReference type="GeneID" id="9060078"/>
<accession>C5L747</accession>
<feature type="coiled-coil region" evidence="1">
    <location>
        <begin position="66"/>
        <end position="107"/>
    </location>
</feature>
<sequence>MTTPSLDNRTRITSVSIDHGALGLVNEERLKSRLASSFGLLTQGRLPHVVGAAVVAGAVAYAARELYNLRQQASTLRKQLQEAHNKLGEKESELHQKTEELELLHKKWQGAARMLLSRAVVANEMQETKTSSPSGTESTSHPRGVASRLVTAATGSGATRVAAAAAMMWLLRLRISAGGSLQLRGGPHIKAKFGVSRPL</sequence>
<proteinExistence type="predicted"/>
<dbReference type="Proteomes" id="UP000007800">
    <property type="component" value="Unassembled WGS sequence"/>
</dbReference>
<feature type="region of interest" description="Disordered" evidence="2">
    <location>
        <begin position="125"/>
        <end position="144"/>
    </location>
</feature>
<evidence type="ECO:0000256" key="2">
    <source>
        <dbReference type="SAM" id="MobiDB-lite"/>
    </source>
</evidence>
<dbReference type="AlphaFoldDB" id="C5L747"/>
<organism evidence="4">
    <name type="scientific">Perkinsus marinus (strain ATCC 50983 / TXsc)</name>
    <dbReference type="NCBI Taxonomy" id="423536"/>
    <lineage>
        <taxon>Eukaryota</taxon>
        <taxon>Sar</taxon>
        <taxon>Alveolata</taxon>
        <taxon>Perkinsozoa</taxon>
        <taxon>Perkinsea</taxon>
        <taxon>Perkinsida</taxon>
        <taxon>Perkinsidae</taxon>
        <taxon>Perkinsus</taxon>
    </lineage>
</organism>
<keyword evidence="4" id="KW-1185">Reference proteome</keyword>
<feature type="compositionally biased region" description="Polar residues" evidence="2">
    <location>
        <begin position="128"/>
        <end position="141"/>
    </location>
</feature>
<name>C5L747_PERM5</name>
<evidence type="ECO:0000256" key="1">
    <source>
        <dbReference type="SAM" id="Coils"/>
    </source>
</evidence>
<gene>
    <name evidence="3" type="ORF">Pmar_PMAR020472</name>
</gene>
<reference evidence="3 4" key="1">
    <citation type="submission" date="2008-07" db="EMBL/GenBank/DDBJ databases">
        <authorList>
            <person name="El-Sayed N."/>
            <person name="Caler E."/>
            <person name="Inman J."/>
            <person name="Amedeo P."/>
            <person name="Hass B."/>
            <person name="Wortman J."/>
        </authorList>
    </citation>
    <scope>NUCLEOTIDE SEQUENCE [LARGE SCALE GENOMIC DNA]</scope>
    <source>
        <strain evidence="4">ATCC 50983 / TXsc</strain>
    </source>
</reference>
<keyword evidence="1" id="KW-0175">Coiled coil</keyword>
<dbReference type="OrthoDB" id="10593195at2759"/>
<evidence type="ECO:0000313" key="3">
    <source>
        <dbReference type="EMBL" id="EER07309.1"/>
    </source>
</evidence>
<protein>
    <submittedName>
        <fullName evidence="3">Uncharacterized protein</fullName>
    </submittedName>
</protein>
<dbReference type="InParanoid" id="C5L747"/>
<evidence type="ECO:0000313" key="4">
    <source>
        <dbReference type="Proteomes" id="UP000007800"/>
    </source>
</evidence>
<dbReference type="RefSeq" id="XP_002775493.1">
    <property type="nucleotide sequence ID" value="XM_002775447.1"/>
</dbReference>
<dbReference type="EMBL" id="GG679899">
    <property type="protein sequence ID" value="EER07309.1"/>
    <property type="molecule type" value="Genomic_DNA"/>
</dbReference>